<keyword evidence="4" id="KW-1185">Reference proteome</keyword>
<sequence>MDSEDNSSVNSAQRVSEKENQEDVIKSPQLALASECFTFIKRGARYVPATRWKLQNNLLVGVGFLELANAGDFAANVFNDVPVPPYAVALMVLGGILALSLSCFAFQDFRLGCSNMLLLREERQRLRKSKAVCSVDEHINKDLDTRLSVNFREMGTEIISRILMDTFMGFGAIVIGIGTFMAIGGANRRVWYASNLLSGYIGNVPLALYAVINASWCFYVRTKAHQHGKAGSEALHGQLAEALLRRRVHTVEIYATVNGITSLLGGAGSLIAATKWWGYVILAVVIISSISCNYVWRHRVGYERPVRGDVIGMTKDSLLKELEFIVSAQKIIQETPSKPLLGLVADSQSIMAVIEFIVDNDLFEDFCDRLLRDSRVSTSLVAVLDGGLTINSSHLLAIDKHYNPYFLEVAQACVGETGRTLFKYRERYLLEMLGSYLCITKSKSLRTVVDARAEA</sequence>
<proteinExistence type="predicted"/>
<evidence type="ECO:0000313" key="3">
    <source>
        <dbReference type="EMBL" id="OCL11924.1"/>
    </source>
</evidence>
<dbReference type="AlphaFoldDB" id="A0A8E2JW83"/>
<evidence type="ECO:0000256" key="2">
    <source>
        <dbReference type="SAM" id="Phobius"/>
    </source>
</evidence>
<reference evidence="3 4" key="1">
    <citation type="journal article" date="2016" name="Nat. Commun.">
        <title>Ectomycorrhizal ecology is imprinted in the genome of the dominant symbiotic fungus Cenococcum geophilum.</title>
        <authorList>
            <consortium name="DOE Joint Genome Institute"/>
            <person name="Peter M."/>
            <person name="Kohler A."/>
            <person name="Ohm R.A."/>
            <person name="Kuo A."/>
            <person name="Krutzmann J."/>
            <person name="Morin E."/>
            <person name="Arend M."/>
            <person name="Barry K.W."/>
            <person name="Binder M."/>
            <person name="Choi C."/>
            <person name="Clum A."/>
            <person name="Copeland A."/>
            <person name="Grisel N."/>
            <person name="Haridas S."/>
            <person name="Kipfer T."/>
            <person name="LaButti K."/>
            <person name="Lindquist E."/>
            <person name="Lipzen A."/>
            <person name="Maire R."/>
            <person name="Meier B."/>
            <person name="Mihaltcheva S."/>
            <person name="Molinier V."/>
            <person name="Murat C."/>
            <person name="Poggeler S."/>
            <person name="Quandt C.A."/>
            <person name="Sperisen C."/>
            <person name="Tritt A."/>
            <person name="Tisserant E."/>
            <person name="Crous P.W."/>
            <person name="Henrissat B."/>
            <person name="Nehls U."/>
            <person name="Egli S."/>
            <person name="Spatafora J.W."/>
            <person name="Grigoriev I.V."/>
            <person name="Martin F.M."/>
        </authorList>
    </citation>
    <scope>NUCLEOTIDE SEQUENCE [LARGE SCALE GENOMIC DNA]</scope>
    <source>
        <strain evidence="3 4">CBS 207.34</strain>
    </source>
</reference>
<accession>A0A8E2JW83</accession>
<feature type="compositionally biased region" description="Polar residues" evidence="1">
    <location>
        <begin position="1"/>
        <end position="14"/>
    </location>
</feature>
<name>A0A8E2JW83_9PEZI</name>
<evidence type="ECO:0008006" key="5">
    <source>
        <dbReference type="Google" id="ProtNLM"/>
    </source>
</evidence>
<feature type="transmembrane region" description="Helical" evidence="2">
    <location>
        <begin position="162"/>
        <end position="185"/>
    </location>
</feature>
<evidence type="ECO:0000256" key="1">
    <source>
        <dbReference type="SAM" id="MobiDB-lite"/>
    </source>
</evidence>
<feature type="region of interest" description="Disordered" evidence="1">
    <location>
        <begin position="1"/>
        <end position="22"/>
    </location>
</feature>
<dbReference type="OrthoDB" id="5089392at2759"/>
<feature type="transmembrane region" description="Helical" evidence="2">
    <location>
        <begin position="277"/>
        <end position="296"/>
    </location>
</feature>
<keyword evidence="2" id="KW-0472">Membrane</keyword>
<dbReference type="Proteomes" id="UP000250140">
    <property type="component" value="Unassembled WGS sequence"/>
</dbReference>
<feature type="transmembrane region" description="Helical" evidence="2">
    <location>
        <begin position="86"/>
        <end position="106"/>
    </location>
</feature>
<feature type="transmembrane region" description="Helical" evidence="2">
    <location>
        <begin position="253"/>
        <end position="271"/>
    </location>
</feature>
<dbReference type="EMBL" id="KV748957">
    <property type="protein sequence ID" value="OCL11924.1"/>
    <property type="molecule type" value="Genomic_DNA"/>
</dbReference>
<organism evidence="3 4">
    <name type="scientific">Glonium stellatum</name>
    <dbReference type="NCBI Taxonomy" id="574774"/>
    <lineage>
        <taxon>Eukaryota</taxon>
        <taxon>Fungi</taxon>
        <taxon>Dikarya</taxon>
        <taxon>Ascomycota</taxon>
        <taxon>Pezizomycotina</taxon>
        <taxon>Dothideomycetes</taxon>
        <taxon>Pleosporomycetidae</taxon>
        <taxon>Gloniales</taxon>
        <taxon>Gloniaceae</taxon>
        <taxon>Glonium</taxon>
    </lineage>
</organism>
<keyword evidence="2" id="KW-0812">Transmembrane</keyword>
<protein>
    <recommendedName>
        <fullName evidence="5">Integral membrane protein</fullName>
    </recommendedName>
</protein>
<feature type="transmembrane region" description="Helical" evidence="2">
    <location>
        <begin position="197"/>
        <end position="219"/>
    </location>
</feature>
<evidence type="ECO:0000313" key="4">
    <source>
        <dbReference type="Proteomes" id="UP000250140"/>
    </source>
</evidence>
<keyword evidence="2" id="KW-1133">Transmembrane helix</keyword>
<gene>
    <name evidence="3" type="ORF">AOQ84DRAFT_286233</name>
</gene>